<gene>
    <name evidence="1" type="ORF">METZ01_LOCUS15931</name>
</gene>
<dbReference type="AlphaFoldDB" id="A0A381P9Q1"/>
<dbReference type="EMBL" id="UINC01000907">
    <property type="protein sequence ID" value="SUZ63077.1"/>
    <property type="molecule type" value="Genomic_DNA"/>
</dbReference>
<evidence type="ECO:0000313" key="1">
    <source>
        <dbReference type="EMBL" id="SUZ63077.1"/>
    </source>
</evidence>
<sequence length="146" mass="16131">VGIEAQVGGSLVEFPPLDITLEISETTDGQPVISMDTIELITGEYYRLNVTSSGETDWRLEMPDLLQNSHLRLVTVNDGIEIHLQSMVFRAIEFDQPGKISLSFTPIRPGTYAFTIGRNPIAQGLSRGQAGVQEADRRAEGRFVVR</sequence>
<reference evidence="1" key="1">
    <citation type="submission" date="2018-05" db="EMBL/GenBank/DDBJ databases">
        <authorList>
            <person name="Lanie J.A."/>
            <person name="Ng W.-L."/>
            <person name="Kazmierczak K.M."/>
            <person name="Andrzejewski T.M."/>
            <person name="Davidsen T.M."/>
            <person name="Wayne K.J."/>
            <person name="Tettelin H."/>
            <person name="Glass J.I."/>
            <person name="Rusch D."/>
            <person name="Podicherti R."/>
            <person name="Tsui H.-C.T."/>
            <person name="Winkler M.E."/>
        </authorList>
    </citation>
    <scope>NUCLEOTIDE SEQUENCE</scope>
</reference>
<name>A0A381P9Q1_9ZZZZ</name>
<proteinExistence type="predicted"/>
<feature type="non-terminal residue" evidence="1">
    <location>
        <position position="1"/>
    </location>
</feature>
<protein>
    <submittedName>
        <fullName evidence="1">Uncharacterized protein</fullName>
    </submittedName>
</protein>
<accession>A0A381P9Q1</accession>
<organism evidence="1">
    <name type="scientific">marine metagenome</name>
    <dbReference type="NCBI Taxonomy" id="408172"/>
    <lineage>
        <taxon>unclassified sequences</taxon>
        <taxon>metagenomes</taxon>
        <taxon>ecological metagenomes</taxon>
    </lineage>
</organism>